<dbReference type="AlphaFoldDB" id="A0A5B8VTR2"/>
<evidence type="ECO:0000313" key="3">
    <source>
        <dbReference type="EMBL" id="QEC74541.1"/>
    </source>
</evidence>
<reference evidence="3 4" key="1">
    <citation type="journal article" date="2013" name="J. Microbiol.">
        <title>Mucilaginibacter ginsenosidivorax sp. nov., with ginsenoside converting activity isolated from sediment.</title>
        <authorList>
            <person name="Kim J.K."/>
            <person name="Choi T.E."/>
            <person name="Liu Q.M."/>
            <person name="Park H.Y."/>
            <person name="Yi T.H."/>
            <person name="Yoon M.H."/>
            <person name="Kim S.C."/>
            <person name="Im W.T."/>
        </authorList>
    </citation>
    <scope>NUCLEOTIDE SEQUENCE [LARGE SCALE GENOMIC DNA]</scope>
    <source>
        <strain evidence="3 4">KHI28</strain>
    </source>
</reference>
<keyword evidence="2" id="KW-0472">Membrane</keyword>
<keyword evidence="4" id="KW-1185">Reference proteome</keyword>
<keyword evidence="2" id="KW-0812">Transmembrane</keyword>
<proteinExistence type="predicted"/>
<protein>
    <submittedName>
        <fullName evidence="3">Uncharacterized protein</fullName>
    </submittedName>
</protein>
<sequence length="166" mass="19138">MQLGTCKGCGAELDEYGDQCGYCGTPYYSEKAEKFKITIKEAEDLLTETDKQLDELNKKNPSIILREEGETSEMYAARVEKGRRYGRIRTSLSPIFFFLPIVWFLWDVVGATVCRIFSIDVAGNNKKYFSPIFDRNWLIRFGIIVAFYTILYIVDEKILRKAQVGK</sequence>
<feature type="transmembrane region" description="Helical" evidence="2">
    <location>
        <begin position="88"/>
        <end position="106"/>
    </location>
</feature>
<evidence type="ECO:0000256" key="1">
    <source>
        <dbReference type="SAM" id="Coils"/>
    </source>
</evidence>
<organism evidence="3 4">
    <name type="scientific">Mucilaginibacter ginsenosidivorax</name>
    <dbReference type="NCBI Taxonomy" id="862126"/>
    <lineage>
        <taxon>Bacteria</taxon>
        <taxon>Pseudomonadati</taxon>
        <taxon>Bacteroidota</taxon>
        <taxon>Sphingobacteriia</taxon>
        <taxon>Sphingobacteriales</taxon>
        <taxon>Sphingobacteriaceae</taxon>
        <taxon>Mucilaginibacter</taxon>
    </lineage>
</organism>
<dbReference type="KEGG" id="mgk:FSB76_00710"/>
<dbReference type="EMBL" id="CP042437">
    <property type="protein sequence ID" value="QEC74541.1"/>
    <property type="molecule type" value="Genomic_DNA"/>
</dbReference>
<feature type="transmembrane region" description="Helical" evidence="2">
    <location>
        <begin position="137"/>
        <end position="154"/>
    </location>
</feature>
<evidence type="ECO:0000313" key="4">
    <source>
        <dbReference type="Proteomes" id="UP000321362"/>
    </source>
</evidence>
<gene>
    <name evidence="3" type="ORF">FSB76_00710</name>
</gene>
<feature type="coiled-coil region" evidence="1">
    <location>
        <begin position="32"/>
        <end position="59"/>
    </location>
</feature>
<keyword evidence="1" id="KW-0175">Coiled coil</keyword>
<keyword evidence="2" id="KW-1133">Transmembrane helix</keyword>
<dbReference type="RefSeq" id="WP_147051698.1">
    <property type="nucleotide sequence ID" value="NZ_CP042437.1"/>
</dbReference>
<accession>A0A5B8VTR2</accession>
<name>A0A5B8VTR2_9SPHI</name>
<evidence type="ECO:0000256" key="2">
    <source>
        <dbReference type="SAM" id="Phobius"/>
    </source>
</evidence>
<dbReference type="Proteomes" id="UP000321362">
    <property type="component" value="Chromosome"/>
</dbReference>